<feature type="chain" id="PRO_5035921746" description="Secreted peptide" evidence="1">
    <location>
        <begin position="22"/>
        <end position="68"/>
    </location>
</feature>
<sequence length="68" mass="8133">MLLIMSWCLAYSASLLTSASALSSLYHVYHPFRFFGTYVSLSAYFVVDFCHYRYLKPWLNIYFKPFFH</sequence>
<dbReference type="Proteomes" id="UP000822688">
    <property type="component" value="Chromosome 6"/>
</dbReference>
<evidence type="ECO:0000313" key="2">
    <source>
        <dbReference type="EMBL" id="KAG0570511.1"/>
    </source>
</evidence>
<protein>
    <recommendedName>
        <fullName evidence="4">Secreted peptide</fullName>
    </recommendedName>
</protein>
<dbReference type="AlphaFoldDB" id="A0A8T0HFG8"/>
<accession>A0A8T0HFG8</accession>
<evidence type="ECO:0000313" key="3">
    <source>
        <dbReference type="Proteomes" id="UP000822688"/>
    </source>
</evidence>
<organism evidence="2 3">
    <name type="scientific">Ceratodon purpureus</name>
    <name type="common">Fire moss</name>
    <name type="synonym">Dicranum purpureum</name>
    <dbReference type="NCBI Taxonomy" id="3225"/>
    <lineage>
        <taxon>Eukaryota</taxon>
        <taxon>Viridiplantae</taxon>
        <taxon>Streptophyta</taxon>
        <taxon>Embryophyta</taxon>
        <taxon>Bryophyta</taxon>
        <taxon>Bryophytina</taxon>
        <taxon>Bryopsida</taxon>
        <taxon>Dicranidae</taxon>
        <taxon>Pseudoditrichales</taxon>
        <taxon>Ditrichaceae</taxon>
        <taxon>Ceratodon</taxon>
    </lineage>
</organism>
<feature type="signal peptide" evidence="1">
    <location>
        <begin position="1"/>
        <end position="21"/>
    </location>
</feature>
<proteinExistence type="predicted"/>
<keyword evidence="3" id="KW-1185">Reference proteome</keyword>
<keyword evidence="1" id="KW-0732">Signal</keyword>
<gene>
    <name evidence="2" type="ORF">KC19_6G167800</name>
</gene>
<evidence type="ECO:0008006" key="4">
    <source>
        <dbReference type="Google" id="ProtNLM"/>
    </source>
</evidence>
<name>A0A8T0HFG8_CERPU</name>
<comment type="caution">
    <text evidence="2">The sequence shown here is derived from an EMBL/GenBank/DDBJ whole genome shotgun (WGS) entry which is preliminary data.</text>
</comment>
<reference evidence="2 3" key="1">
    <citation type="submission" date="2020-06" db="EMBL/GenBank/DDBJ databases">
        <title>WGS assembly of Ceratodon purpureus strain R40.</title>
        <authorList>
            <person name="Carey S.B."/>
            <person name="Jenkins J."/>
            <person name="Shu S."/>
            <person name="Lovell J.T."/>
            <person name="Sreedasyam A."/>
            <person name="Maumus F."/>
            <person name="Tiley G.P."/>
            <person name="Fernandez-Pozo N."/>
            <person name="Barry K."/>
            <person name="Chen C."/>
            <person name="Wang M."/>
            <person name="Lipzen A."/>
            <person name="Daum C."/>
            <person name="Saski C.A."/>
            <person name="Payton A.C."/>
            <person name="Mcbreen J.C."/>
            <person name="Conrad R.E."/>
            <person name="Kollar L.M."/>
            <person name="Olsson S."/>
            <person name="Huttunen S."/>
            <person name="Landis J.B."/>
            <person name="Wickett N.J."/>
            <person name="Johnson M.G."/>
            <person name="Rensing S.A."/>
            <person name="Grimwood J."/>
            <person name="Schmutz J."/>
            <person name="Mcdaniel S.F."/>
        </authorList>
    </citation>
    <scope>NUCLEOTIDE SEQUENCE [LARGE SCALE GENOMIC DNA]</scope>
    <source>
        <strain evidence="2 3">R40</strain>
    </source>
</reference>
<dbReference type="EMBL" id="CM026427">
    <property type="protein sequence ID" value="KAG0570511.1"/>
    <property type="molecule type" value="Genomic_DNA"/>
</dbReference>
<evidence type="ECO:0000256" key="1">
    <source>
        <dbReference type="SAM" id="SignalP"/>
    </source>
</evidence>